<feature type="region of interest" description="Disordered" evidence="1">
    <location>
        <begin position="1"/>
        <end position="28"/>
    </location>
</feature>
<evidence type="ECO:0000313" key="2">
    <source>
        <dbReference type="EMBL" id="MCF4142198.1"/>
    </source>
</evidence>
<gene>
    <name evidence="2" type="ORF">L2W38_05170</name>
</gene>
<dbReference type="RefSeq" id="WP_236098959.1">
    <property type="nucleotide sequence ID" value="NZ_JAKGUD010000004.1"/>
</dbReference>
<name>A0ABS9ELX2_9BACT</name>
<accession>A0ABS9ELX2</accession>
<dbReference type="Proteomes" id="UP001200430">
    <property type="component" value="Unassembled WGS sequence"/>
</dbReference>
<dbReference type="InterPro" id="IPR009057">
    <property type="entry name" value="Homeodomain-like_sf"/>
</dbReference>
<organism evidence="2 3">
    <name type="scientific">Dethiosulfovibrio marinus</name>
    <dbReference type="NCBI Taxonomy" id="133532"/>
    <lineage>
        <taxon>Bacteria</taxon>
        <taxon>Thermotogati</taxon>
        <taxon>Synergistota</taxon>
        <taxon>Synergistia</taxon>
        <taxon>Synergistales</taxon>
        <taxon>Dethiosulfovibrionaceae</taxon>
        <taxon>Dethiosulfovibrio</taxon>
    </lineage>
</organism>
<dbReference type="EMBL" id="JAKGUD010000004">
    <property type="protein sequence ID" value="MCF4142198.1"/>
    <property type="molecule type" value="Genomic_DNA"/>
</dbReference>
<protein>
    <submittedName>
        <fullName evidence="2">Transposase</fullName>
    </submittedName>
</protein>
<proteinExistence type="predicted"/>
<dbReference type="Pfam" id="PF01527">
    <property type="entry name" value="HTH_Tnp_1"/>
    <property type="match status" value="1"/>
</dbReference>
<comment type="caution">
    <text evidence="2">The sequence shown here is derived from an EMBL/GenBank/DDBJ whole genome shotgun (WGS) entry which is preliminary data.</text>
</comment>
<evidence type="ECO:0000313" key="3">
    <source>
        <dbReference type="Proteomes" id="UP001200430"/>
    </source>
</evidence>
<feature type="compositionally biased region" description="Basic and acidic residues" evidence="1">
    <location>
        <begin position="1"/>
        <end position="13"/>
    </location>
</feature>
<sequence length="92" mass="10583">MARYSKEQKEAIKKRMMPPENMSIPKLSKETGITVTTLYNWRKELRASGKAAPCEEANDGQSFKVRELMHEVAYFRRSEGKTRTTDRCLGSP</sequence>
<reference evidence="2 3" key="1">
    <citation type="submission" date="2022-01" db="EMBL/GenBank/DDBJ databases">
        <title>Dethiosulfovibrio faecalis sp. nov., a novel proteolytic, non-sulfur-reducing bacterium isolated from a marine aquaculture solid waste bioreactor.</title>
        <authorList>
            <person name="Grabowski S."/>
            <person name="Apolinario E."/>
            <person name="Schneider N."/>
            <person name="Marshall C.W."/>
            <person name="Sowers K.R."/>
        </authorList>
    </citation>
    <scope>NUCLEOTIDE SEQUENCE [LARGE SCALE GENOMIC DNA]</scope>
    <source>
        <strain evidence="2 3">DSM 12537</strain>
    </source>
</reference>
<dbReference type="InterPro" id="IPR002514">
    <property type="entry name" value="Transposase_8"/>
</dbReference>
<dbReference type="Gene3D" id="1.10.10.60">
    <property type="entry name" value="Homeodomain-like"/>
    <property type="match status" value="1"/>
</dbReference>
<evidence type="ECO:0000256" key="1">
    <source>
        <dbReference type="SAM" id="MobiDB-lite"/>
    </source>
</evidence>
<keyword evidence="3" id="KW-1185">Reference proteome</keyword>
<dbReference type="SUPFAM" id="SSF46689">
    <property type="entry name" value="Homeodomain-like"/>
    <property type="match status" value="1"/>
</dbReference>